<name>A0A914ZAZ5_9BILA</name>
<accession>A0A914ZAZ5</accession>
<sequence length="95" mass="10813">MELQVGWDVDEWLFVVVQPSLQQLVDELKGVTAILEVNFNDAPIDRFLPQNDPEARMVFLATYGIIENMVECPDPSCNPFMSLVKQLRDIDGCEL</sequence>
<dbReference type="WBParaSite" id="PSU_v2.g949.t1">
    <property type="protein sequence ID" value="PSU_v2.g949.t1"/>
    <property type="gene ID" value="PSU_v2.g949"/>
</dbReference>
<proteinExistence type="predicted"/>
<dbReference type="Proteomes" id="UP000887577">
    <property type="component" value="Unplaced"/>
</dbReference>
<evidence type="ECO:0000313" key="2">
    <source>
        <dbReference type="WBParaSite" id="PSU_v2.g949.t1"/>
    </source>
</evidence>
<reference evidence="2" key="1">
    <citation type="submission" date="2022-11" db="UniProtKB">
        <authorList>
            <consortium name="WormBaseParasite"/>
        </authorList>
    </citation>
    <scope>IDENTIFICATION</scope>
</reference>
<evidence type="ECO:0000313" key="1">
    <source>
        <dbReference type="Proteomes" id="UP000887577"/>
    </source>
</evidence>
<dbReference type="AlphaFoldDB" id="A0A914ZAZ5"/>
<protein>
    <submittedName>
        <fullName evidence="2">Uncharacterized protein</fullName>
    </submittedName>
</protein>
<keyword evidence="1" id="KW-1185">Reference proteome</keyword>
<organism evidence="1 2">
    <name type="scientific">Panagrolaimus superbus</name>
    <dbReference type="NCBI Taxonomy" id="310955"/>
    <lineage>
        <taxon>Eukaryota</taxon>
        <taxon>Metazoa</taxon>
        <taxon>Ecdysozoa</taxon>
        <taxon>Nematoda</taxon>
        <taxon>Chromadorea</taxon>
        <taxon>Rhabditida</taxon>
        <taxon>Tylenchina</taxon>
        <taxon>Panagrolaimomorpha</taxon>
        <taxon>Panagrolaimoidea</taxon>
        <taxon>Panagrolaimidae</taxon>
        <taxon>Panagrolaimus</taxon>
    </lineage>
</organism>